<reference evidence="1" key="1">
    <citation type="submission" date="2023-10" db="EMBL/GenBank/DDBJ databases">
        <title>Characterization and whole genome sequencing of a novel strain of Bergeyella porcorum QD2021 isolated from pig.</title>
        <authorList>
            <person name="Liu G."/>
            <person name="Chen C."/>
            <person name="Han X."/>
        </authorList>
    </citation>
    <scope>NUCLEOTIDE SEQUENCE</scope>
    <source>
        <strain evidence="1">QD2021</strain>
    </source>
</reference>
<dbReference type="RefSeq" id="WP_327983507.1">
    <property type="nucleotide sequence ID" value="NZ_CP136426.1"/>
</dbReference>
<protein>
    <recommendedName>
        <fullName evidence="3">Peptidase</fullName>
    </recommendedName>
</protein>
<gene>
    <name evidence="1" type="ORF">BPO_1164</name>
</gene>
<dbReference type="EMBL" id="CP136426">
    <property type="protein sequence ID" value="WOC51811.1"/>
    <property type="molecule type" value="Genomic_DNA"/>
</dbReference>
<proteinExistence type="predicted"/>
<name>A0AAU0F176_9FLAO</name>
<evidence type="ECO:0000313" key="1">
    <source>
        <dbReference type="EMBL" id="WOC51811.1"/>
    </source>
</evidence>
<dbReference type="Proteomes" id="UP001432059">
    <property type="component" value="Chromosome"/>
</dbReference>
<accession>A0AAU0F176</accession>
<evidence type="ECO:0000313" key="2">
    <source>
        <dbReference type="Proteomes" id="UP001432059"/>
    </source>
</evidence>
<dbReference type="KEGG" id="bpor:BPO_1164"/>
<organism evidence="1 2">
    <name type="scientific">Bergeyella porcorum</name>
    <dbReference type="NCBI Taxonomy" id="1735111"/>
    <lineage>
        <taxon>Bacteria</taxon>
        <taxon>Pseudomonadati</taxon>
        <taxon>Bacteroidota</taxon>
        <taxon>Flavobacteriia</taxon>
        <taxon>Flavobacteriales</taxon>
        <taxon>Weeksellaceae</taxon>
        <taxon>Bergeyella</taxon>
    </lineage>
</organism>
<sequence length="67" mass="7381">MANYLWRVTAKRSVTTKIASGMWVEIVVSNTSRQPTQKEIIEALNAKYGAGTAKPGLSLLNFDIVKL</sequence>
<dbReference type="AlphaFoldDB" id="A0AAU0F176"/>
<keyword evidence="2" id="KW-1185">Reference proteome</keyword>
<evidence type="ECO:0008006" key="3">
    <source>
        <dbReference type="Google" id="ProtNLM"/>
    </source>
</evidence>